<feature type="signal peptide" evidence="1">
    <location>
        <begin position="1"/>
        <end position="21"/>
    </location>
</feature>
<dbReference type="KEGG" id="pvw:HU752_018915"/>
<dbReference type="EMBL" id="CP077093">
    <property type="protein sequence ID" value="QXI26034.1"/>
    <property type="molecule type" value="Genomic_DNA"/>
</dbReference>
<keyword evidence="1" id="KW-0732">Signal</keyword>
<dbReference type="RefSeq" id="WP_186679467.1">
    <property type="nucleotide sequence ID" value="NZ_CP077093.1"/>
</dbReference>
<protein>
    <recommendedName>
        <fullName evidence="4">Cytochrome c family protein</fullName>
    </recommendedName>
</protein>
<organism evidence="2 3">
    <name type="scientific">Pseudomonas vanderleydeniana</name>
    <dbReference type="NCBI Taxonomy" id="2745495"/>
    <lineage>
        <taxon>Bacteria</taxon>
        <taxon>Pseudomonadati</taxon>
        <taxon>Pseudomonadota</taxon>
        <taxon>Gammaproteobacteria</taxon>
        <taxon>Pseudomonadales</taxon>
        <taxon>Pseudomonadaceae</taxon>
        <taxon>Pseudomonas</taxon>
    </lineage>
</organism>
<evidence type="ECO:0000313" key="2">
    <source>
        <dbReference type="EMBL" id="QXI26034.1"/>
    </source>
</evidence>
<evidence type="ECO:0000313" key="3">
    <source>
        <dbReference type="Proteomes" id="UP000634530"/>
    </source>
</evidence>
<proteinExistence type="predicted"/>
<feature type="chain" id="PRO_5038473610" description="Cytochrome c family protein" evidence="1">
    <location>
        <begin position="22"/>
        <end position="435"/>
    </location>
</feature>
<accession>A0A9E6PGJ6</accession>
<reference evidence="2 3" key="2">
    <citation type="journal article" date="2021" name="Microorganisms">
        <title>The Ever-Expanding Pseudomonas Genus: Description of 43 New Species and Partition of the Pseudomonas putida Group.</title>
        <authorList>
            <person name="Girard L."/>
            <person name="Lood C."/>
            <person name="Hofte M."/>
            <person name="Vandamme P."/>
            <person name="Rokni-Zadeh H."/>
            <person name="van Noort V."/>
            <person name="Lavigne R."/>
            <person name="De Mot R."/>
        </authorList>
    </citation>
    <scope>NUCLEOTIDE SEQUENCE [LARGE SCALE GENOMIC DNA]</scope>
    <source>
        <strain evidence="2 3">RW8P3</strain>
    </source>
</reference>
<gene>
    <name evidence="2" type="ORF">HU752_018915</name>
</gene>
<sequence>MNTSRCLTLLLLGLASLPALAREQAMLSTQASNLNCQPPSTAPNATASQELFDQYSWQLFIAMNWPAQAGQRGTPDCARQPGDPGYTVWQTYKTVEETFLPQGVNPGPWNTPLVSKSLGIINIAALKNSSAVQAVDQAVGGWLIDQAGNPTYYDISVNEPSYNYIVANHLYNADIVSKANHINFPNGVIEIKSSWRILPPGVNASRYLTRLAQVATFNDQGQRTGATEAYLGLVGLHIITKVNGYPQWIWSTFEQIDNVPPKVQVNGQWVDQPAPGMAYSYFNPNAPAATLNQSPCDWQTQGTQMVCVPKPGTTFQTPNPLNRFTAIAEVTNGVNSQYRSNPDLQRSVLKYYQLITTQRPLMPNNPSNPLGQPTPALSANVTMESYIQPNSSCMNCHSMATPVKSIYKSDFSYVFKFAQAPAGKTTPDQTHKDEE</sequence>
<dbReference type="Proteomes" id="UP000634530">
    <property type="component" value="Chromosome"/>
</dbReference>
<name>A0A9E6PGJ6_9PSED</name>
<dbReference type="AlphaFoldDB" id="A0A9E6PGJ6"/>
<evidence type="ECO:0008006" key="4">
    <source>
        <dbReference type="Google" id="ProtNLM"/>
    </source>
</evidence>
<evidence type="ECO:0000256" key="1">
    <source>
        <dbReference type="SAM" id="SignalP"/>
    </source>
</evidence>
<keyword evidence="3" id="KW-1185">Reference proteome</keyword>
<reference evidence="2 3" key="1">
    <citation type="journal article" date="2020" name="Microorganisms">
        <title>Reliable Identification of Environmental Pseudomonas Isolates Using the rpoD Gene.</title>
        <authorList>
            <consortium name="The Broad Institute Genome Sequencing Platform"/>
            <person name="Girard L."/>
            <person name="Lood C."/>
            <person name="Rokni-Zadeh H."/>
            <person name="van Noort V."/>
            <person name="Lavigne R."/>
            <person name="De Mot R."/>
        </authorList>
    </citation>
    <scope>NUCLEOTIDE SEQUENCE [LARGE SCALE GENOMIC DNA]</scope>
    <source>
        <strain evidence="2 3">RW8P3</strain>
    </source>
</reference>